<dbReference type="PRINTS" id="PR00038">
    <property type="entry name" value="HTHLUXR"/>
</dbReference>
<reference evidence="4 5" key="1">
    <citation type="submission" date="2020-09" db="EMBL/GenBank/DDBJ databases">
        <title>Characterization and genome sequencing of Ruminiclostridium sp. nov. MA18.</title>
        <authorList>
            <person name="Rettenmaier R."/>
            <person name="Kowollik M.-L."/>
            <person name="Liebl W."/>
            <person name="Zverlov V."/>
        </authorList>
    </citation>
    <scope>NUCLEOTIDE SEQUENCE [LARGE SCALE GENOMIC DNA]</scope>
    <source>
        <strain evidence="4 5">MA18</strain>
    </source>
</reference>
<evidence type="ECO:0000313" key="5">
    <source>
        <dbReference type="Proteomes" id="UP000306409"/>
    </source>
</evidence>
<dbReference type="InterPro" id="IPR029016">
    <property type="entry name" value="GAF-like_dom_sf"/>
</dbReference>
<dbReference type="KEGG" id="rher:EHE19_017980"/>
<accession>A0A4U7JHZ9</accession>
<proteinExistence type="predicted"/>
<dbReference type="CDD" id="cd06170">
    <property type="entry name" value="LuxR_C_like"/>
    <property type="match status" value="1"/>
</dbReference>
<dbReference type="InterPro" id="IPR036388">
    <property type="entry name" value="WH-like_DNA-bd_sf"/>
</dbReference>
<protein>
    <submittedName>
        <fullName evidence="4">Response regulator transcription factor</fullName>
    </submittedName>
</protein>
<evidence type="ECO:0000256" key="3">
    <source>
        <dbReference type="ARBA" id="ARBA00023163"/>
    </source>
</evidence>
<dbReference type="EMBL" id="CP061336">
    <property type="protein sequence ID" value="QNU66706.1"/>
    <property type="molecule type" value="Genomic_DNA"/>
</dbReference>
<evidence type="ECO:0000256" key="2">
    <source>
        <dbReference type="ARBA" id="ARBA00023125"/>
    </source>
</evidence>
<dbReference type="SMART" id="SM00421">
    <property type="entry name" value="HTH_LUXR"/>
    <property type="match status" value="1"/>
</dbReference>
<name>A0A4U7JHZ9_9FIRM</name>
<dbReference type="PANTHER" id="PTHR44688:SF16">
    <property type="entry name" value="DNA-BINDING TRANSCRIPTIONAL ACTIVATOR DEVR_DOSR"/>
    <property type="match status" value="1"/>
</dbReference>
<dbReference type="Pfam" id="PF00196">
    <property type="entry name" value="GerE"/>
    <property type="match status" value="1"/>
</dbReference>
<sequence>MENINTGHYMVSKKKFLPSYKIINPVIDTNLITIKLFLSTTYYNLFDSNLFYNFVMLLDTNLSIVSYHINRELMISNINLCQGLNFREENMGISSVSECLHKQEICTMQYYQNENIAFQCLTNCTIPIIINDKTVAYLSTFFMHSKYDAISVNYFKMYAKLLDSTLQFHNLKLNITEYACKTMLPSFSMESLSFCELEVLDQINKGYTNKEIANRLFISENTVKSYVQIISQKLSCENRTQIAVNSVLYSILKYI</sequence>
<dbReference type="PROSITE" id="PS50043">
    <property type="entry name" value="HTH_LUXR_2"/>
    <property type="match status" value="1"/>
</dbReference>
<evidence type="ECO:0000256" key="1">
    <source>
        <dbReference type="ARBA" id="ARBA00023015"/>
    </source>
</evidence>
<keyword evidence="1" id="KW-0805">Transcription regulation</keyword>
<dbReference type="SUPFAM" id="SSF46894">
    <property type="entry name" value="C-terminal effector domain of the bipartite response regulators"/>
    <property type="match status" value="1"/>
</dbReference>
<dbReference type="AlphaFoldDB" id="A0A4U7JHZ9"/>
<evidence type="ECO:0000313" key="4">
    <source>
        <dbReference type="EMBL" id="QNU66706.1"/>
    </source>
</evidence>
<dbReference type="GO" id="GO:0006355">
    <property type="term" value="P:regulation of DNA-templated transcription"/>
    <property type="evidence" value="ECO:0007669"/>
    <property type="project" value="InterPro"/>
</dbReference>
<keyword evidence="5" id="KW-1185">Reference proteome</keyword>
<dbReference type="Gene3D" id="3.30.450.40">
    <property type="match status" value="1"/>
</dbReference>
<keyword evidence="2" id="KW-0238">DNA-binding</keyword>
<dbReference type="InterPro" id="IPR016032">
    <property type="entry name" value="Sig_transdc_resp-reg_C-effctor"/>
</dbReference>
<organism evidence="4 5">
    <name type="scientific">Ruminiclostridium herbifermentans</name>
    <dbReference type="NCBI Taxonomy" id="2488810"/>
    <lineage>
        <taxon>Bacteria</taxon>
        <taxon>Bacillati</taxon>
        <taxon>Bacillota</taxon>
        <taxon>Clostridia</taxon>
        <taxon>Eubacteriales</taxon>
        <taxon>Oscillospiraceae</taxon>
        <taxon>Ruminiclostridium</taxon>
    </lineage>
</organism>
<keyword evidence="3" id="KW-0804">Transcription</keyword>
<dbReference type="GO" id="GO:0003677">
    <property type="term" value="F:DNA binding"/>
    <property type="evidence" value="ECO:0007669"/>
    <property type="project" value="UniProtKB-KW"/>
</dbReference>
<dbReference type="PANTHER" id="PTHR44688">
    <property type="entry name" value="DNA-BINDING TRANSCRIPTIONAL ACTIVATOR DEVR_DOSR"/>
    <property type="match status" value="1"/>
</dbReference>
<dbReference type="Proteomes" id="UP000306409">
    <property type="component" value="Chromosome"/>
</dbReference>
<dbReference type="InterPro" id="IPR000792">
    <property type="entry name" value="Tscrpt_reg_LuxR_C"/>
</dbReference>
<dbReference type="RefSeq" id="WP_137697471.1">
    <property type="nucleotide sequence ID" value="NZ_CP061336.1"/>
</dbReference>
<dbReference type="OrthoDB" id="9779069at2"/>
<gene>
    <name evidence="4" type="ORF">EHE19_017980</name>
</gene>
<dbReference type="Gene3D" id="1.10.10.10">
    <property type="entry name" value="Winged helix-like DNA-binding domain superfamily/Winged helix DNA-binding domain"/>
    <property type="match status" value="1"/>
</dbReference>